<dbReference type="GO" id="GO:0005737">
    <property type="term" value="C:cytoplasm"/>
    <property type="evidence" value="ECO:0007669"/>
    <property type="project" value="EnsemblFungi"/>
</dbReference>
<comment type="similarity">
    <text evidence="1">Belongs to the MEMO1 family.</text>
</comment>
<dbReference type="InterPro" id="IPR002737">
    <property type="entry name" value="MEMO1_fam"/>
</dbReference>
<dbReference type="NCBIfam" id="TIGR04336">
    <property type="entry name" value="AmmeMemoSam_B"/>
    <property type="match status" value="1"/>
</dbReference>
<dbReference type="GeneID" id="8199363"/>
<dbReference type="InParanoid" id="C4R3H5"/>
<proteinExistence type="inferred from homology"/>
<dbReference type="HOGENOM" id="CLU_038085_0_1_1"/>
<evidence type="ECO:0000256" key="1">
    <source>
        <dbReference type="ARBA" id="ARBA00006315"/>
    </source>
</evidence>
<dbReference type="GO" id="GO:0005634">
    <property type="term" value="C:nucleus"/>
    <property type="evidence" value="ECO:0007669"/>
    <property type="project" value="EnsemblFungi"/>
</dbReference>
<dbReference type="FunCoup" id="C4R3H5">
    <property type="interactions" value="507"/>
</dbReference>
<dbReference type="EMBL" id="FN392321">
    <property type="protein sequence ID" value="CAY70010.1"/>
    <property type="molecule type" value="Genomic_DNA"/>
</dbReference>
<name>C4R3H5_KOMPG</name>
<dbReference type="Pfam" id="PF01875">
    <property type="entry name" value="Memo"/>
    <property type="match status" value="1"/>
</dbReference>
<dbReference type="CDD" id="cd07361">
    <property type="entry name" value="MEMO_like"/>
    <property type="match status" value="1"/>
</dbReference>
<protein>
    <recommendedName>
        <fullName evidence="4">MEMO1 family protein</fullName>
    </recommendedName>
</protein>
<keyword evidence="3" id="KW-1185">Reference proteome</keyword>
<dbReference type="STRING" id="644223.C4R3H5"/>
<dbReference type="Gene3D" id="3.40.830.10">
    <property type="entry name" value="LigB-like"/>
    <property type="match status" value="1"/>
</dbReference>
<evidence type="ECO:0008006" key="4">
    <source>
        <dbReference type="Google" id="ProtNLM"/>
    </source>
</evidence>
<dbReference type="Proteomes" id="UP000000314">
    <property type="component" value="Chromosome 3"/>
</dbReference>
<dbReference type="AlphaFoldDB" id="C4R3H5"/>
<evidence type="ECO:0000313" key="2">
    <source>
        <dbReference type="EMBL" id="CAY70010.1"/>
    </source>
</evidence>
<dbReference type="OrthoDB" id="417112at2759"/>
<dbReference type="PANTHER" id="PTHR11060:SF0">
    <property type="entry name" value="PROTEIN MEMO1"/>
    <property type="match status" value="1"/>
</dbReference>
<dbReference type="RefSeq" id="XP_002492290.1">
    <property type="nucleotide sequence ID" value="XM_002492245.1"/>
</dbReference>
<reference evidence="2 3" key="1">
    <citation type="journal article" date="2009" name="Nat. Biotechnol.">
        <title>Genome sequence of the recombinant protein production host Pichia pastoris.</title>
        <authorList>
            <person name="De Schutter K."/>
            <person name="Lin Y.C."/>
            <person name="Tiels P."/>
            <person name="Van Hecke A."/>
            <person name="Glinka S."/>
            <person name="Weber-Lehmann J."/>
            <person name="Rouze P."/>
            <person name="Van de Peer Y."/>
            <person name="Callewaert N."/>
        </authorList>
    </citation>
    <scope>NUCLEOTIDE SEQUENCE [LARGE SCALE GENOMIC DNA]</scope>
    <source>
        <strain evidence="3">GS115 / ATCC 20864</strain>
    </source>
</reference>
<dbReference type="KEGG" id="ppa:PAS_chr3_0078"/>
<dbReference type="PANTHER" id="PTHR11060">
    <property type="entry name" value="PROTEIN MEMO1"/>
    <property type="match status" value="1"/>
</dbReference>
<dbReference type="eggNOG" id="KOG3086">
    <property type="taxonomic scope" value="Eukaryota"/>
</dbReference>
<accession>C4R3H5</accession>
<sequence length="314" mass="34672">MVKVRPATHAGSWYSGNPNELNSQLSHYLSLAKSSGKTSVKGARVLVGPHAGYSFAGKTLAQTYNSFDPTGIKRVFILGPSHHIYFKDEVRTTRYGAYATPLGNVPVDTDTIKDLVSNARHIDYMSSSVDENEHSFELHMPLYYKACLDKGLSTPPPIIPILISGFPGQLADSLTSTLQPYFEDKENAFFVSTDFCHWGDRFGYTSYTPNGDLESMDDITVAFNGKSNSLKIYESIEAVDKKGMELISKGDVSLWRQYLQATENTICGAYPLTVLLKLMGKADTFEWLGYTQSSHVLDPYDSSVSYASGYAIPS</sequence>
<organism evidence="2 3">
    <name type="scientific">Komagataella phaffii (strain GS115 / ATCC 20864)</name>
    <name type="common">Yeast</name>
    <name type="synonym">Pichia pastoris</name>
    <dbReference type="NCBI Taxonomy" id="644223"/>
    <lineage>
        <taxon>Eukaryota</taxon>
        <taxon>Fungi</taxon>
        <taxon>Dikarya</taxon>
        <taxon>Ascomycota</taxon>
        <taxon>Saccharomycotina</taxon>
        <taxon>Pichiomycetes</taxon>
        <taxon>Pichiales</taxon>
        <taxon>Pichiaceae</taxon>
        <taxon>Komagataella</taxon>
    </lineage>
</organism>
<dbReference type="SMR" id="C4R3H5"/>
<evidence type="ECO:0000313" key="3">
    <source>
        <dbReference type="Proteomes" id="UP000000314"/>
    </source>
</evidence>
<gene>
    <name evidence="2" type="ordered locus">PAS_chr3_0078</name>
</gene>
<dbReference type="HAMAP" id="MF_00055">
    <property type="entry name" value="MEMO1"/>
    <property type="match status" value="1"/>
</dbReference>
<dbReference type="OMA" id="MHLPYIH"/>